<reference evidence="2" key="1">
    <citation type="submission" date="2023-02" db="EMBL/GenBank/DDBJ databases">
        <title>Identification and recombinant expression of a fungal hydrolase from Papiliotrema laurentii that hydrolyzes apple cutin and clears colloidal polyester polyurethane.</title>
        <authorList>
            <consortium name="DOE Joint Genome Institute"/>
            <person name="Roman V.A."/>
            <person name="Bojanowski C."/>
            <person name="Crable B.R."/>
            <person name="Wagner D.N."/>
            <person name="Hung C.S."/>
            <person name="Nadeau L.J."/>
            <person name="Schratz L."/>
            <person name="Haridas S."/>
            <person name="Pangilinan J."/>
            <person name="Lipzen A."/>
            <person name="Na H."/>
            <person name="Yan M."/>
            <person name="Ng V."/>
            <person name="Grigoriev I.V."/>
            <person name="Spatafora J.W."/>
            <person name="Barlow D."/>
            <person name="Biffinger J."/>
            <person name="Kelley-Loughnane N."/>
            <person name="Varaljay V.A."/>
            <person name="Crookes-Goodson W.J."/>
        </authorList>
    </citation>
    <scope>NUCLEOTIDE SEQUENCE</scope>
    <source>
        <strain evidence="2">5307AH</strain>
    </source>
</reference>
<sequence length="229" mass="25254">MPPRALANQVPYGAHVIILFTLAFAVFILTILLVFSSPYIASINFLRLPAATGDTTFGSFGWCAPGFCLRAQTGYEYGTQVNKALTSGMVLWVVSVFFVFFTLLAILPLLFVHESRALRFVGNQMFFRYSAFLATLLTCLAWLFSIFGWSIAHRAFELANTQVRLGSAIWMGLSAALAMILLYVLGWPQDAWDGDATRATGGVGRGVPANAGNGYYHYKRTTREVVPRV</sequence>
<feature type="transmembrane region" description="Helical" evidence="1">
    <location>
        <begin position="163"/>
        <end position="185"/>
    </location>
</feature>
<dbReference type="AlphaFoldDB" id="A0AAD9FS59"/>
<dbReference type="GO" id="GO:0035838">
    <property type="term" value="C:growing cell tip"/>
    <property type="evidence" value="ECO:0007669"/>
    <property type="project" value="TreeGrafter"/>
</dbReference>
<accession>A0AAD9FS59</accession>
<dbReference type="GO" id="GO:0005886">
    <property type="term" value="C:plasma membrane"/>
    <property type="evidence" value="ECO:0007669"/>
    <property type="project" value="TreeGrafter"/>
</dbReference>
<name>A0AAD9FS59_PAPLA</name>
<gene>
    <name evidence="2" type="ORF">DB88DRAFT_510100</name>
</gene>
<feature type="transmembrane region" description="Helical" evidence="1">
    <location>
        <begin position="12"/>
        <end position="35"/>
    </location>
</feature>
<dbReference type="InterPro" id="IPR051380">
    <property type="entry name" value="pH-response_reg_palI/RIM9"/>
</dbReference>
<protein>
    <submittedName>
        <fullName evidence="2">Uncharacterized protein</fullName>
    </submittedName>
</protein>
<comment type="caution">
    <text evidence="2">The sequence shown here is derived from an EMBL/GenBank/DDBJ whole genome shotgun (WGS) entry which is preliminary data.</text>
</comment>
<dbReference type="PANTHER" id="PTHR28013">
    <property type="entry name" value="PROTEIN DCV1-RELATED"/>
    <property type="match status" value="1"/>
</dbReference>
<evidence type="ECO:0000313" key="3">
    <source>
        <dbReference type="Proteomes" id="UP001182556"/>
    </source>
</evidence>
<dbReference type="PANTHER" id="PTHR28013:SF4">
    <property type="entry name" value="MARVEL DOMAIN-CONTAINING PROTEIN"/>
    <property type="match status" value="1"/>
</dbReference>
<feature type="transmembrane region" description="Helical" evidence="1">
    <location>
        <begin position="89"/>
        <end position="111"/>
    </location>
</feature>
<organism evidence="2 3">
    <name type="scientific">Papiliotrema laurentii</name>
    <name type="common">Cryptococcus laurentii</name>
    <dbReference type="NCBI Taxonomy" id="5418"/>
    <lineage>
        <taxon>Eukaryota</taxon>
        <taxon>Fungi</taxon>
        <taxon>Dikarya</taxon>
        <taxon>Basidiomycota</taxon>
        <taxon>Agaricomycotina</taxon>
        <taxon>Tremellomycetes</taxon>
        <taxon>Tremellales</taxon>
        <taxon>Rhynchogastremaceae</taxon>
        <taxon>Papiliotrema</taxon>
    </lineage>
</organism>
<evidence type="ECO:0000313" key="2">
    <source>
        <dbReference type="EMBL" id="KAK1925047.1"/>
    </source>
</evidence>
<dbReference type="Proteomes" id="UP001182556">
    <property type="component" value="Unassembled WGS sequence"/>
</dbReference>
<keyword evidence="1" id="KW-1133">Transmembrane helix</keyword>
<keyword evidence="1" id="KW-0472">Membrane</keyword>
<proteinExistence type="predicted"/>
<evidence type="ECO:0000256" key="1">
    <source>
        <dbReference type="SAM" id="Phobius"/>
    </source>
</evidence>
<keyword evidence="1" id="KW-0812">Transmembrane</keyword>
<dbReference type="GO" id="GO:0032153">
    <property type="term" value="C:cell division site"/>
    <property type="evidence" value="ECO:0007669"/>
    <property type="project" value="TreeGrafter"/>
</dbReference>
<dbReference type="EMBL" id="JAODAN010000004">
    <property type="protein sequence ID" value="KAK1925047.1"/>
    <property type="molecule type" value="Genomic_DNA"/>
</dbReference>
<feature type="transmembrane region" description="Helical" evidence="1">
    <location>
        <begin position="131"/>
        <end position="151"/>
    </location>
</feature>
<keyword evidence="3" id="KW-1185">Reference proteome</keyword>